<proteinExistence type="predicted"/>
<accession>A0A5S6R1J2</accession>
<protein>
    <submittedName>
        <fullName evidence="2">Uncharacterized protein</fullName>
    </submittedName>
</protein>
<dbReference type="AlphaFoldDB" id="A0A5S6R1J2"/>
<keyword evidence="1" id="KW-1185">Reference proteome</keyword>
<evidence type="ECO:0000313" key="2">
    <source>
        <dbReference type="WBParaSite" id="TMUE_3000013521.1"/>
    </source>
</evidence>
<organism evidence="1 2">
    <name type="scientific">Trichuris muris</name>
    <name type="common">Mouse whipworm</name>
    <dbReference type="NCBI Taxonomy" id="70415"/>
    <lineage>
        <taxon>Eukaryota</taxon>
        <taxon>Metazoa</taxon>
        <taxon>Ecdysozoa</taxon>
        <taxon>Nematoda</taxon>
        <taxon>Enoplea</taxon>
        <taxon>Dorylaimia</taxon>
        <taxon>Trichinellida</taxon>
        <taxon>Trichuridae</taxon>
        <taxon>Trichuris</taxon>
    </lineage>
</organism>
<name>A0A5S6R1J2_TRIMR</name>
<dbReference type="STRING" id="70415.A0A5S6R1J2"/>
<dbReference type="Pfam" id="PF03564">
    <property type="entry name" value="DUF1759"/>
    <property type="match status" value="1"/>
</dbReference>
<dbReference type="Proteomes" id="UP000046395">
    <property type="component" value="Unassembled WGS sequence"/>
</dbReference>
<dbReference type="WBParaSite" id="TMUE_3000013521.1">
    <property type="protein sequence ID" value="TMUE_3000013521.1"/>
    <property type="gene ID" value="WBGene00301964"/>
</dbReference>
<sequence>MSTKKLLNQREGLKGGIERLLSQVEAYANAGQHLMARRCMELLDTYMVKCREVQNDLQGNLQQDERENESTSWIDFELTVAEPQQHSEVLPGPLLPRWDLPAFNGNVLEFVAFWDQFEASVHNRQELSDATKFVYLKLALKGIALEAVAGLTGSAGRASSYRINHIVSLLEIQPCSQGAAERLRCLHDKLNWHVRALCAMGKNPVGQLTAAEVLLSIFKLKLPNFLRKNGKTKY</sequence>
<reference evidence="2" key="1">
    <citation type="submission" date="2019-12" db="UniProtKB">
        <authorList>
            <consortium name="WormBaseParasite"/>
        </authorList>
    </citation>
    <scope>IDENTIFICATION</scope>
</reference>
<evidence type="ECO:0000313" key="1">
    <source>
        <dbReference type="Proteomes" id="UP000046395"/>
    </source>
</evidence>
<dbReference type="InterPro" id="IPR005312">
    <property type="entry name" value="DUF1759"/>
</dbReference>